<feature type="compositionally biased region" description="Polar residues" evidence="1">
    <location>
        <begin position="336"/>
        <end position="379"/>
    </location>
</feature>
<protein>
    <submittedName>
        <fullName evidence="2">Uncharacterized protein</fullName>
    </submittedName>
</protein>
<comment type="caution">
    <text evidence="2">The sequence shown here is derived from an EMBL/GenBank/DDBJ whole genome shotgun (WGS) entry which is preliminary data.</text>
</comment>
<dbReference type="GeneID" id="68116045"/>
<dbReference type="OrthoDB" id="10573251at2759"/>
<dbReference type="VEuPathDB" id="AmoebaDB:NF0078770"/>
<dbReference type="Proteomes" id="UP000444721">
    <property type="component" value="Unassembled WGS sequence"/>
</dbReference>
<dbReference type="AlphaFoldDB" id="A0A6A5BHR9"/>
<feature type="compositionally biased region" description="Low complexity" evidence="1">
    <location>
        <begin position="132"/>
        <end position="185"/>
    </location>
</feature>
<feature type="compositionally biased region" description="Polar residues" evidence="1">
    <location>
        <begin position="92"/>
        <end position="105"/>
    </location>
</feature>
<feature type="region of interest" description="Disordered" evidence="1">
    <location>
        <begin position="336"/>
        <end position="417"/>
    </location>
</feature>
<organism evidence="2 3">
    <name type="scientific">Naegleria fowleri</name>
    <name type="common">Brain eating amoeba</name>
    <dbReference type="NCBI Taxonomy" id="5763"/>
    <lineage>
        <taxon>Eukaryota</taxon>
        <taxon>Discoba</taxon>
        <taxon>Heterolobosea</taxon>
        <taxon>Tetramitia</taxon>
        <taxon>Eutetramitia</taxon>
        <taxon>Vahlkampfiidae</taxon>
        <taxon>Naegleria</taxon>
    </lineage>
</organism>
<dbReference type="CDD" id="cd23767">
    <property type="entry name" value="IQCD"/>
    <property type="match status" value="1"/>
</dbReference>
<reference evidence="2 3" key="1">
    <citation type="journal article" date="2019" name="Sci. Rep.">
        <title>Nanopore sequencing improves the draft genome of the human pathogenic amoeba Naegleria fowleri.</title>
        <authorList>
            <person name="Liechti N."/>
            <person name="Schurch N."/>
            <person name="Bruggmann R."/>
            <person name="Wittwer M."/>
        </authorList>
    </citation>
    <scope>NUCLEOTIDE SEQUENCE [LARGE SCALE GENOMIC DNA]</scope>
    <source>
        <strain evidence="2 3">ATCC 30894</strain>
    </source>
</reference>
<dbReference type="VEuPathDB" id="AmoebaDB:NfTy_048300"/>
<sequence>MPPFDHSIPSVLHQSAVQIQSTWRGHYTRKKIVDWAMKEFESVVREVEGKHSDVVWKSSSCHGMKIPQVINTKLSEDESDLEKIITSLMSNKQENANISSNSTSEGKNKIIPSPTRDNKHENAHTDENEYIPSPNVVSNSSQQQTSALTNTSTSQKSSQSTQSSITQTESPRTTSSSSNTSLLLEDSSKTTHSTKEQEIQTDLLLRASLNNFSLPKTKELTTVSTNTSIDVKTLNPSFTIIPEKSLNNHNESRNLITQELLNTNTSQSSTINASSLKEINGEDHEDDEFNSSIMCGLDMLKSFDLSEFNKNQSTLSQHSSRVDFPFRNRQEKSMIMSNSGNKNHGESSSYFHTPSFEPQANQSNLSIQSQKPENFASNASSFNHFPSQSSSRENNLPQNSKDDALQVSKERPNAEVEQEISQLKLELARAEEAYLKRKKELIEAYSLSRVR</sequence>
<dbReference type="RefSeq" id="XP_044557293.1">
    <property type="nucleotide sequence ID" value="XM_044712722.1"/>
</dbReference>
<evidence type="ECO:0000313" key="2">
    <source>
        <dbReference type="EMBL" id="KAF0972579.1"/>
    </source>
</evidence>
<feature type="compositionally biased region" description="Basic and acidic residues" evidence="1">
    <location>
        <begin position="400"/>
        <end position="414"/>
    </location>
</feature>
<keyword evidence="3" id="KW-1185">Reference proteome</keyword>
<proteinExistence type="predicted"/>
<dbReference type="PROSITE" id="PS50096">
    <property type="entry name" value="IQ"/>
    <property type="match status" value="1"/>
</dbReference>
<dbReference type="OMA" id="WAMKEFE"/>
<accession>A0A6A5BHR9</accession>
<feature type="region of interest" description="Disordered" evidence="1">
    <location>
        <begin position="92"/>
        <end position="198"/>
    </location>
</feature>
<evidence type="ECO:0000256" key="1">
    <source>
        <dbReference type="SAM" id="MobiDB-lite"/>
    </source>
</evidence>
<name>A0A6A5BHR9_NAEFO</name>
<gene>
    <name evidence="2" type="ORF">FDP41_008828</name>
</gene>
<feature type="compositionally biased region" description="Low complexity" evidence="1">
    <location>
        <begin position="380"/>
        <end position="391"/>
    </location>
</feature>
<feature type="compositionally biased region" description="Basic and acidic residues" evidence="1">
    <location>
        <begin position="186"/>
        <end position="198"/>
    </location>
</feature>
<evidence type="ECO:0000313" key="3">
    <source>
        <dbReference type="Proteomes" id="UP000444721"/>
    </source>
</evidence>
<dbReference type="VEuPathDB" id="AmoebaDB:FDP41_008828"/>
<dbReference type="EMBL" id="VFQX01000066">
    <property type="protein sequence ID" value="KAF0972579.1"/>
    <property type="molecule type" value="Genomic_DNA"/>
</dbReference>
<feature type="compositionally biased region" description="Basic and acidic residues" evidence="1">
    <location>
        <begin position="116"/>
        <end position="127"/>
    </location>
</feature>